<evidence type="ECO:0000313" key="2">
    <source>
        <dbReference type="EMBL" id="TWB93209.1"/>
    </source>
</evidence>
<gene>
    <name evidence="2" type="ORF">FBZ93_111248</name>
</gene>
<dbReference type="AlphaFoldDB" id="A0A560LDC7"/>
<sequence>MTDGHHIPAAETISDKILRIMQAWLPVLTVVGGAIWALTTFLAHERDTARDLAQQVDKEAKTRAIEARQPFLKKQLSLYYEAASVAGKLVSLSSPNEPEWHDSERRFWELYWSELAMVEDPPVETAMVGFSDALNNYKAAHRNAPAADADKLQDARRPMNNAALDLAHAIRASISTQWDYRDSNQH</sequence>
<dbReference type="Proteomes" id="UP000321304">
    <property type="component" value="Unassembled WGS sequence"/>
</dbReference>
<accession>A0A560LDC7</accession>
<proteinExistence type="predicted"/>
<keyword evidence="1" id="KW-1133">Transmembrane helix</keyword>
<dbReference type="EMBL" id="VITY01000011">
    <property type="protein sequence ID" value="TWB93209.1"/>
    <property type="molecule type" value="Genomic_DNA"/>
</dbReference>
<feature type="transmembrane region" description="Helical" evidence="1">
    <location>
        <begin position="23"/>
        <end position="43"/>
    </location>
</feature>
<evidence type="ECO:0000256" key="1">
    <source>
        <dbReference type="SAM" id="Phobius"/>
    </source>
</evidence>
<keyword evidence="1" id="KW-0812">Transmembrane</keyword>
<keyword evidence="3" id="KW-1185">Reference proteome</keyword>
<comment type="caution">
    <text evidence="2">The sequence shown here is derived from an EMBL/GenBank/DDBJ whole genome shotgun (WGS) entry which is preliminary data.</text>
</comment>
<dbReference type="OrthoDB" id="7064750at2"/>
<dbReference type="RefSeq" id="WP_146990363.1">
    <property type="nucleotide sequence ID" value="NZ_VITY01000011.1"/>
</dbReference>
<protein>
    <submittedName>
        <fullName evidence="2">Uncharacterized protein</fullName>
    </submittedName>
</protein>
<keyword evidence="1" id="KW-0472">Membrane</keyword>
<name>A0A560LDC7_9BRAD</name>
<organism evidence="2 3">
    <name type="scientific">Bradyrhizobium macuxiense</name>
    <dbReference type="NCBI Taxonomy" id="1755647"/>
    <lineage>
        <taxon>Bacteria</taxon>
        <taxon>Pseudomonadati</taxon>
        <taxon>Pseudomonadota</taxon>
        <taxon>Alphaproteobacteria</taxon>
        <taxon>Hyphomicrobiales</taxon>
        <taxon>Nitrobacteraceae</taxon>
        <taxon>Bradyrhizobium</taxon>
    </lineage>
</organism>
<evidence type="ECO:0000313" key="3">
    <source>
        <dbReference type="Proteomes" id="UP000321304"/>
    </source>
</evidence>
<reference evidence="2 3" key="1">
    <citation type="submission" date="2019-06" db="EMBL/GenBank/DDBJ databases">
        <title>Genomic Encyclopedia of Type Strains, Phase IV (KMG-V): Genome sequencing to study the core and pangenomes of soil and plant-associated prokaryotes.</title>
        <authorList>
            <person name="Whitman W."/>
        </authorList>
    </citation>
    <scope>NUCLEOTIDE SEQUENCE [LARGE SCALE GENOMIC DNA]</scope>
    <source>
        <strain evidence="2 3">BR 10355</strain>
    </source>
</reference>